<dbReference type="OrthoDB" id="9793944at2"/>
<dbReference type="PANTHER" id="PTHR42659:SF2">
    <property type="entry name" value="XANTHINE DEHYDROGENASE SUBUNIT C-RELATED"/>
    <property type="match status" value="1"/>
</dbReference>
<evidence type="ECO:0000259" key="4">
    <source>
        <dbReference type="PROSITE" id="PS51387"/>
    </source>
</evidence>
<accession>W9H490</accession>
<dbReference type="STRING" id="1385369.N825_33605"/>
<reference evidence="5 6" key="1">
    <citation type="submission" date="2013-08" db="EMBL/GenBank/DDBJ databases">
        <title>The genome sequence of Skermanella stibiiresistens.</title>
        <authorList>
            <person name="Zhu W."/>
            <person name="Wang G."/>
        </authorList>
    </citation>
    <scope>NUCLEOTIDE SEQUENCE [LARGE SCALE GENOMIC DNA]</scope>
    <source>
        <strain evidence="5 6">SB22</strain>
    </source>
</reference>
<keyword evidence="2" id="KW-0274">FAD</keyword>
<organism evidence="5 6">
    <name type="scientific">Skermanella stibiiresistens SB22</name>
    <dbReference type="NCBI Taxonomy" id="1385369"/>
    <lineage>
        <taxon>Bacteria</taxon>
        <taxon>Pseudomonadati</taxon>
        <taxon>Pseudomonadota</taxon>
        <taxon>Alphaproteobacteria</taxon>
        <taxon>Rhodospirillales</taxon>
        <taxon>Azospirillaceae</taxon>
        <taxon>Skermanella</taxon>
    </lineage>
</organism>
<dbReference type="SMART" id="SM01092">
    <property type="entry name" value="CO_deh_flav_C"/>
    <property type="match status" value="1"/>
</dbReference>
<dbReference type="SUPFAM" id="SSF56176">
    <property type="entry name" value="FAD-binding/transporter-associated domain-like"/>
    <property type="match status" value="1"/>
</dbReference>
<protein>
    <submittedName>
        <fullName evidence="5">Carbon monoxide dehydrogenase</fullName>
    </submittedName>
</protein>
<dbReference type="InterPro" id="IPR016167">
    <property type="entry name" value="FAD-bd_PCMH_sub1"/>
</dbReference>
<gene>
    <name evidence="5" type="ORF">N825_33605</name>
</gene>
<keyword evidence="3" id="KW-0560">Oxidoreductase</keyword>
<dbReference type="InterPro" id="IPR036683">
    <property type="entry name" value="CO_DH_flav_C_dom_sf"/>
</dbReference>
<dbReference type="PANTHER" id="PTHR42659">
    <property type="entry name" value="XANTHINE DEHYDROGENASE SUBUNIT C-RELATED"/>
    <property type="match status" value="1"/>
</dbReference>
<dbReference type="Proteomes" id="UP000019486">
    <property type="component" value="Unassembled WGS sequence"/>
</dbReference>
<dbReference type="InterPro" id="IPR005107">
    <property type="entry name" value="CO_DH_flav_C"/>
</dbReference>
<evidence type="ECO:0000256" key="3">
    <source>
        <dbReference type="ARBA" id="ARBA00023002"/>
    </source>
</evidence>
<dbReference type="Pfam" id="PF00941">
    <property type="entry name" value="FAD_binding_5"/>
    <property type="match status" value="1"/>
</dbReference>
<dbReference type="AlphaFoldDB" id="W9H490"/>
<dbReference type="InterPro" id="IPR016169">
    <property type="entry name" value="FAD-bd_PCMH_sub2"/>
</dbReference>
<evidence type="ECO:0000313" key="5">
    <source>
        <dbReference type="EMBL" id="EWY40869.1"/>
    </source>
</evidence>
<name>W9H490_9PROT</name>
<dbReference type="InterPro" id="IPR016166">
    <property type="entry name" value="FAD-bd_PCMH"/>
</dbReference>
<evidence type="ECO:0000256" key="1">
    <source>
        <dbReference type="ARBA" id="ARBA00022630"/>
    </source>
</evidence>
<dbReference type="GO" id="GO:0071949">
    <property type="term" value="F:FAD binding"/>
    <property type="evidence" value="ECO:0007669"/>
    <property type="project" value="InterPro"/>
</dbReference>
<sequence>MKPAPFDYLRAASAEEALAALAEHGDEARILAGGQSLMPMLNMRLLQPRIIVDVSAIAELGKIDARDGHLAVGASVTQSGLMASSDLATRSPLLAGALPWVGHFQTRNRGTVCGSVAHADPSAEIPLCLVALEGEVVLRSARRRRTVVAETFFIGPLTTLRKPDEMIEAVRFRLPKPGAGHAFREVAMRHGDFAITACAAVVDADRIRLAVGGVGDRPVARNWPILKGDALDDALNAFAWELGGDDDQHATARYRRDLVRRVGRLVIEEARSCQA</sequence>
<feature type="domain" description="FAD-binding PCMH-type" evidence="4">
    <location>
        <begin position="1"/>
        <end position="177"/>
    </location>
</feature>
<keyword evidence="6" id="KW-1185">Reference proteome</keyword>
<dbReference type="PROSITE" id="PS51387">
    <property type="entry name" value="FAD_PCMH"/>
    <property type="match status" value="1"/>
</dbReference>
<dbReference type="Gene3D" id="3.30.43.10">
    <property type="entry name" value="Uridine Diphospho-n-acetylenolpyruvylglucosamine Reductase, domain 2"/>
    <property type="match status" value="1"/>
</dbReference>
<dbReference type="RefSeq" id="WP_037450780.1">
    <property type="nucleotide sequence ID" value="NZ_AVFL01000006.1"/>
</dbReference>
<dbReference type="InterPro" id="IPR036318">
    <property type="entry name" value="FAD-bd_PCMH-like_sf"/>
</dbReference>
<proteinExistence type="predicted"/>
<dbReference type="EMBL" id="AVFL01000006">
    <property type="protein sequence ID" value="EWY40869.1"/>
    <property type="molecule type" value="Genomic_DNA"/>
</dbReference>
<dbReference type="PATRIC" id="fig|1385369.3.peg.2163"/>
<keyword evidence="1" id="KW-0285">Flavoprotein</keyword>
<dbReference type="GO" id="GO:0016491">
    <property type="term" value="F:oxidoreductase activity"/>
    <property type="evidence" value="ECO:0007669"/>
    <property type="project" value="UniProtKB-KW"/>
</dbReference>
<dbReference type="SUPFAM" id="SSF55447">
    <property type="entry name" value="CO dehydrogenase flavoprotein C-terminal domain-like"/>
    <property type="match status" value="1"/>
</dbReference>
<comment type="caution">
    <text evidence="5">The sequence shown here is derived from an EMBL/GenBank/DDBJ whole genome shotgun (WGS) entry which is preliminary data.</text>
</comment>
<dbReference type="Gene3D" id="3.30.390.50">
    <property type="entry name" value="CO dehydrogenase flavoprotein, C-terminal domain"/>
    <property type="match status" value="1"/>
</dbReference>
<dbReference type="InterPro" id="IPR002346">
    <property type="entry name" value="Mopterin_DH_FAD-bd"/>
</dbReference>
<evidence type="ECO:0000256" key="2">
    <source>
        <dbReference type="ARBA" id="ARBA00022827"/>
    </source>
</evidence>
<dbReference type="Gene3D" id="3.30.465.10">
    <property type="match status" value="1"/>
</dbReference>
<evidence type="ECO:0000313" key="6">
    <source>
        <dbReference type="Proteomes" id="UP000019486"/>
    </source>
</evidence>
<dbReference type="InterPro" id="IPR051312">
    <property type="entry name" value="Diverse_Substr_Oxidored"/>
</dbReference>